<proteinExistence type="predicted"/>
<evidence type="ECO:0000313" key="3">
    <source>
        <dbReference type="Proteomes" id="UP000316781"/>
    </source>
</evidence>
<dbReference type="RefSeq" id="WP_142863174.1">
    <property type="nucleotide sequence ID" value="NZ_VJMF01000045.1"/>
</dbReference>
<name>A0A549ST11_METSR</name>
<comment type="caution">
    <text evidence="2">The sequence shown here is derived from an EMBL/GenBank/DDBJ whole genome shotgun (WGS) entry which is preliminary data.</text>
</comment>
<feature type="transmembrane region" description="Helical" evidence="1">
    <location>
        <begin position="131"/>
        <end position="153"/>
    </location>
</feature>
<gene>
    <name evidence="2" type="ORF">FM996_11760</name>
</gene>
<sequence length="229" mass="24158">MATDSGDGRIMEEIGGLLVHAEQAQAALDKGLAQQAQHAEAIARLILHAELVLKQLRAEAEQIGARAEQAGAEAVRDQVRESLSKAGADVGKAAGIALAPLVKGFTQQIEDAHRAAIVLDKQAAKFSDRAFAVMLAGAVGALALIGLGLWASLSWQRAELANLALEKADRQGEIDGMKATAQKMRDQGLKIEFGSCVDNKGRARVCVAVEPGLKTWGTEQAPFAILKGY</sequence>
<keyword evidence="1" id="KW-0472">Membrane</keyword>
<keyword evidence="1" id="KW-1133">Transmembrane helix</keyword>
<evidence type="ECO:0000256" key="1">
    <source>
        <dbReference type="SAM" id="Phobius"/>
    </source>
</evidence>
<reference evidence="2 3" key="1">
    <citation type="submission" date="2019-07" db="EMBL/GenBank/DDBJ databases">
        <title>Ln-dependent methylotrophs.</title>
        <authorList>
            <person name="Tani A."/>
        </authorList>
    </citation>
    <scope>NUCLEOTIDE SEQUENCE [LARGE SCALE GENOMIC DNA]</scope>
    <source>
        <strain evidence="2 3">SM89A</strain>
    </source>
</reference>
<dbReference type="Proteomes" id="UP000316781">
    <property type="component" value="Unassembled WGS sequence"/>
</dbReference>
<protein>
    <submittedName>
        <fullName evidence="2">Uncharacterized protein</fullName>
    </submittedName>
</protein>
<keyword evidence="1" id="KW-0812">Transmembrane</keyword>
<organism evidence="2 3">
    <name type="scientific">Methylosinus sporium</name>
    <dbReference type="NCBI Taxonomy" id="428"/>
    <lineage>
        <taxon>Bacteria</taxon>
        <taxon>Pseudomonadati</taxon>
        <taxon>Pseudomonadota</taxon>
        <taxon>Alphaproteobacteria</taxon>
        <taxon>Hyphomicrobiales</taxon>
        <taxon>Methylocystaceae</taxon>
        <taxon>Methylosinus</taxon>
    </lineage>
</organism>
<dbReference type="EMBL" id="VJMF01000045">
    <property type="protein sequence ID" value="TRL32745.1"/>
    <property type="molecule type" value="Genomic_DNA"/>
</dbReference>
<dbReference type="AlphaFoldDB" id="A0A549ST11"/>
<accession>A0A549ST11</accession>
<evidence type="ECO:0000313" key="2">
    <source>
        <dbReference type="EMBL" id="TRL32745.1"/>
    </source>
</evidence>